<feature type="domain" description="Dyp-type peroxidase C-terminal" evidence="9">
    <location>
        <begin position="145"/>
        <end position="307"/>
    </location>
</feature>
<dbReference type="InterPro" id="IPR048327">
    <property type="entry name" value="Dyp_perox_N"/>
</dbReference>
<dbReference type="Pfam" id="PF20628">
    <property type="entry name" value="Dyp_perox_C"/>
    <property type="match status" value="1"/>
</dbReference>
<dbReference type="RefSeq" id="WP_129187814.1">
    <property type="nucleotide sequence ID" value="NZ_CP035491.1"/>
</dbReference>
<feature type="region of interest" description="Disordered" evidence="7">
    <location>
        <begin position="326"/>
        <end position="355"/>
    </location>
</feature>
<keyword evidence="11" id="KW-1185">Reference proteome</keyword>
<evidence type="ECO:0000313" key="10">
    <source>
        <dbReference type="EMBL" id="QAY72007.1"/>
    </source>
</evidence>
<protein>
    <submittedName>
        <fullName evidence="10">Dyp-type peroxidase</fullName>
    </submittedName>
</protein>
<sequence>MSQGDRVPIDAQQVDAPLSRFAIFLVVTARAGDDALDTVRDVVSGIDDLVKTVGFRDLGGKLSCVVGIGRALWDRLSPGRRPIELHAFPPVRGDVHTAPSTPGDLLFHIRAERQDLCFEFERLLLDSLGDAVAVVDETHGFRYFDARDLLGFVDGTANPIGADLPEASLIGDEDPDFAGGSYVVVQKYLHDLDAWAKLTTEEQEAVIGRTKADNVELDDGPGPQFAHKTLATITDADGTEFDILRDNMPFGRPGQGEFGTYFIGYSRRLWVIQLMIKRMFVGDPPGYYDRILDVSHAVTGTTFFVPSNPVLQALGDDEVVAATEHPDVSPDAPAVGASLGIGSLRDRAPRKEPQP</sequence>
<gene>
    <name evidence="10" type="ORF">ET445_00345</name>
</gene>
<name>A0A4P6FEA1_9MICO</name>
<dbReference type="GO" id="GO:0005829">
    <property type="term" value="C:cytosol"/>
    <property type="evidence" value="ECO:0007669"/>
    <property type="project" value="TreeGrafter"/>
</dbReference>
<evidence type="ECO:0000259" key="9">
    <source>
        <dbReference type="Pfam" id="PF20628"/>
    </source>
</evidence>
<evidence type="ECO:0000256" key="1">
    <source>
        <dbReference type="ARBA" id="ARBA00001970"/>
    </source>
</evidence>
<evidence type="ECO:0000256" key="2">
    <source>
        <dbReference type="ARBA" id="ARBA00022559"/>
    </source>
</evidence>
<keyword evidence="5" id="KW-0408">Iron</keyword>
<comment type="cofactor">
    <cofactor evidence="1">
        <name>heme b</name>
        <dbReference type="ChEBI" id="CHEBI:60344"/>
    </cofactor>
</comment>
<dbReference type="PANTHER" id="PTHR30521">
    <property type="entry name" value="DEFERROCHELATASE/PEROXIDASE"/>
    <property type="match status" value="1"/>
</dbReference>
<dbReference type="InterPro" id="IPR048328">
    <property type="entry name" value="Dyp_perox_C"/>
</dbReference>
<evidence type="ECO:0000313" key="11">
    <source>
        <dbReference type="Proteomes" id="UP000291259"/>
    </source>
</evidence>
<feature type="domain" description="Dyp-type peroxidase N-terminal" evidence="8">
    <location>
        <begin position="15"/>
        <end position="142"/>
    </location>
</feature>
<dbReference type="SUPFAM" id="SSF54909">
    <property type="entry name" value="Dimeric alpha+beta barrel"/>
    <property type="match status" value="1"/>
</dbReference>
<dbReference type="GO" id="GO:0004601">
    <property type="term" value="F:peroxidase activity"/>
    <property type="evidence" value="ECO:0007669"/>
    <property type="project" value="UniProtKB-KW"/>
</dbReference>
<feature type="compositionally biased region" description="Basic and acidic residues" evidence="7">
    <location>
        <begin position="344"/>
        <end position="355"/>
    </location>
</feature>
<keyword evidence="3" id="KW-0479">Metal-binding</keyword>
<organism evidence="10 11">
    <name type="scientific">Agromyces protaetiae</name>
    <dbReference type="NCBI Taxonomy" id="2509455"/>
    <lineage>
        <taxon>Bacteria</taxon>
        <taxon>Bacillati</taxon>
        <taxon>Actinomycetota</taxon>
        <taxon>Actinomycetes</taxon>
        <taxon>Micrococcales</taxon>
        <taxon>Microbacteriaceae</taxon>
        <taxon>Agromyces</taxon>
    </lineage>
</organism>
<evidence type="ECO:0000256" key="3">
    <source>
        <dbReference type="ARBA" id="ARBA00022723"/>
    </source>
</evidence>
<dbReference type="InterPro" id="IPR011008">
    <property type="entry name" value="Dimeric_a/b-barrel"/>
</dbReference>
<keyword evidence="2 10" id="KW-0575">Peroxidase</keyword>
<dbReference type="PANTHER" id="PTHR30521:SF0">
    <property type="entry name" value="DYP-TYPE PEROXIDASE FAMILY PROTEIN"/>
    <property type="match status" value="1"/>
</dbReference>
<dbReference type="PROSITE" id="PS51404">
    <property type="entry name" value="DYP_PEROXIDASE"/>
    <property type="match status" value="1"/>
</dbReference>
<evidence type="ECO:0000256" key="7">
    <source>
        <dbReference type="SAM" id="MobiDB-lite"/>
    </source>
</evidence>
<dbReference type="AlphaFoldDB" id="A0A4P6FEA1"/>
<dbReference type="GO" id="GO:0020037">
    <property type="term" value="F:heme binding"/>
    <property type="evidence" value="ECO:0007669"/>
    <property type="project" value="InterPro"/>
</dbReference>
<dbReference type="KEGG" id="agf:ET445_00345"/>
<evidence type="ECO:0000256" key="5">
    <source>
        <dbReference type="ARBA" id="ARBA00023004"/>
    </source>
</evidence>
<evidence type="ECO:0000259" key="8">
    <source>
        <dbReference type="Pfam" id="PF04261"/>
    </source>
</evidence>
<reference evidence="10 11" key="1">
    <citation type="submission" date="2019-01" db="EMBL/GenBank/DDBJ databases">
        <title>Genome sequencing of strain FW100M-8.</title>
        <authorList>
            <person name="Heo J."/>
            <person name="Kim S.-J."/>
            <person name="Kim J.-S."/>
            <person name="Hong S.-B."/>
            <person name="Kwon S.-W."/>
        </authorList>
    </citation>
    <scope>NUCLEOTIDE SEQUENCE [LARGE SCALE GENOMIC DNA]</scope>
    <source>
        <strain evidence="10 11">FW100M-8</strain>
    </source>
</reference>
<dbReference type="Pfam" id="PF04261">
    <property type="entry name" value="Dyp_perox_N"/>
    <property type="match status" value="1"/>
</dbReference>
<dbReference type="InterPro" id="IPR006314">
    <property type="entry name" value="Dyp_peroxidase"/>
</dbReference>
<evidence type="ECO:0000256" key="6">
    <source>
        <dbReference type="ARBA" id="ARBA00025737"/>
    </source>
</evidence>
<keyword evidence="4" id="KW-0560">Oxidoreductase</keyword>
<dbReference type="OrthoDB" id="3251355at2"/>
<dbReference type="GO" id="GO:0046872">
    <property type="term" value="F:metal ion binding"/>
    <property type="evidence" value="ECO:0007669"/>
    <property type="project" value="UniProtKB-KW"/>
</dbReference>
<proteinExistence type="inferred from homology"/>
<dbReference type="NCBIfam" id="TIGR01413">
    <property type="entry name" value="Dyp_perox_fam"/>
    <property type="match status" value="1"/>
</dbReference>
<comment type="similarity">
    <text evidence="6">Belongs to the DyP-type peroxidase family.</text>
</comment>
<dbReference type="Proteomes" id="UP000291259">
    <property type="component" value="Chromosome"/>
</dbReference>
<dbReference type="EMBL" id="CP035491">
    <property type="protein sequence ID" value="QAY72007.1"/>
    <property type="molecule type" value="Genomic_DNA"/>
</dbReference>
<evidence type="ECO:0000256" key="4">
    <source>
        <dbReference type="ARBA" id="ARBA00023002"/>
    </source>
</evidence>
<accession>A0A4P6FEA1</accession>